<gene>
    <name evidence="2" type="ORF">IX84_11000</name>
</gene>
<evidence type="ECO:0000259" key="1">
    <source>
        <dbReference type="PROSITE" id="PS51085"/>
    </source>
</evidence>
<dbReference type="OrthoDB" id="9799640at2"/>
<dbReference type="InterPro" id="IPR012675">
    <property type="entry name" value="Beta-grasp_dom_sf"/>
</dbReference>
<dbReference type="GO" id="GO:0051536">
    <property type="term" value="F:iron-sulfur cluster binding"/>
    <property type="evidence" value="ECO:0007669"/>
    <property type="project" value="InterPro"/>
</dbReference>
<protein>
    <submittedName>
        <fullName evidence="2">(2Fe-2S)-binding protein</fullName>
    </submittedName>
</protein>
<feature type="domain" description="2Fe-2S ferredoxin-type" evidence="1">
    <location>
        <begin position="11"/>
        <end position="108"/>
    </location>
</feature>
<dbReference type="Gene3D" id="3.10.20.30">
    <property type="match status" value="1"/>
</dbReference>
<evidence type="ECO:0000313" key="2">
    <source>
        <dbReference type="EMBL" id="KGE88073.1"/>
    </source>
</evidence>
<comment type="caution">
    <text evidence="2">The sequence shown here is derived from an EMBL/GenBank/DDBJ whole genome shotgun (WGS) entry which is preliminary data.</text>
</comment>
<dbReference type="InterPro" id="IPR036010">
    <property type="entry name" value="2Fe-2S_ferredoxin-like_sf"/>
</dbReference>
<keyword evidence="3" id="KW-1185">Reference proteome</keyword>
<organism evidence="2 3">
    <name type="scientific">Phaeodactylibacter xiamenensis</name>
    <dbReference type="NCBI Taxonomy" id="1524460"/>
    <lineage>
        <taxon>Bacteria</taxon>
        <taxon>Pseudomonadati</taxon>
        <taxon>Bacteroidota</taxon>
        <taxon>Saprospiria</taxon>
        <taxon>Saprospirales</taxon>
        <taxon>Haliscomenobacteraceae</taxon>
        <taxon>Phaeodactylibacter</taxon>
    </lineage>
</organism>
<proteinExistence type="predicted"/>
<dbReference type="STRING" id="1524460.IX84_11000"/>
<dbReference type="SUPFAM" id="SSF54292">
    <property type="entry name" value="2Fe-2S ferredoxin-like"/>
    <property type="match status" value="1"/>
</dbReference>
<evidence type="ECO:0000313" key="3">
    <source>
        <dbReference type="Proteomes" id="UP000029736"/>
    </source>
</evidence>
<dbReference type="InterPro" id="IPR001041">
    <property type="entry name" value="2Fe-2S_ferredoxin-type"/>
</dbReference>
<reference evidence="2 3" key="1">
    <citation type="journal article" date="2014" name="Int. J. Syst. Evol. Microbiol.">
        <title>Phaeodactylibacter xiamenensis gen. nov., sp. nov., a member of the family Saprospiraceae isolated from the marine alga Phaeodactylum tricornutum.</title>
        <authorList>
            <person name="Chen Z.Jr."/>
            <person name="Lei X."/>
            <person name="Lai Q."/>
            <person name="Li Y."/>
            <person name="Zhang B."/>
            <person name="Zhang J."/>
            <person name="Zhang H."/>
            <person name="Yang L."/>
            <person name="Zheng W."/>
            <person name="Tian Y."/>
            <person name="Yu Z."/>
            <person name="Xu H.Jr."/>
            <person name="Zheng T."/>
        </authorList>
    </citation>
    <scope>NUCLEOTIDE SEQUENCE [LARGE SCALE GENOMIC DNA]</scope>
    <source>
        <strain evidence="2 3">KD52</strain>
    </source>
</reference>
<dbReference type="PROSITE" id="PS51085">
    <property type="entry name" value="2FE2S_FER_2"/>
    <property type="match status" value="1"/>
</dbReference>
<dbReference type="Proteomes" id="UP000029736">
    <property type="component" value="Unassembled WGS sequence"/>
</dbReference>
<dbReference type="Pfam" id="PF00111">
    <property type="entry name" value="Fer2"/>
    <property type="match status" value="1"/>
</dbReference>
<sequence>MTQKPMAKPSHKIIVTQLDGQQVRFQAAPGTNLRQALLQQGISPYTSYTRRLNCGGRGLCATCGVWINGDVPAPQHWHDKAARRFGYPRLSCQVTIDRDLEVEMVEKWIWGGRRSL</sequence>
<accession>A0A098S8T9</accession>
<name>A0A098S8T9_9BACT</name>
<dbReference type="EMBL" id="JPOS01000022">
    <property type="protein sequence ID" value="KGE88073.1"/>
    <property type="molecule type" value="Genomic_DNA"/>
</dbReference>
<dbReference type="AlphaFoldDB" id="A0A098S8T9"/>